<dbReference type="Pfam" id="PF01585">
    <property type="entry name" value="G-patch"/>
    <property type="match status" value="1"/>
</dbReference>
<evidence type="ECO:0000256" key="1">
    <source>
        <dbReference type="SAM" id="Coils"/>
    </source>
</evidence>
<gene>
    <name evidence="4" type="ORF">PAHAL_1G178300</name>
</gene>
<proteinExistence type="predicted"/>
<dbReference type="GO" id="GO:0071008">
    <property type="term" value="C:U2-type post-mRNA release spliceosomal complex"/>
    <property type="evidence" value="ECO:0007669"/>
    <property type="project" value="TreeGrafter"/>
</dbReference>
<dbReference type="EMBL" id="CM008046">
    <property type="protein sequence ID" value="PVH66207.1"/>
    <property type="molecule type" value="Genomic_DNA"/>
</dbReference>
<dbReference type="GO" id="GO:0000390">
    <property type="term" value="P:spliceosomal complex disassembly"/>
    <property type="evidence" value="ECO:0007669"/>
    <property type="project" value="InterPro"/>
</dbReference>
<dbReference type="Proteomes" id="UP000243499">
    <property type="component" value="Chromosome 1"/>
</dbReference>
<accession>A0A2T8KVJ9</accession>
<dbReference type="SMART" id="SM00443">
    <property type="entry name" value="G_patch"/>
    <property type="match status" value="1"/>
</dbReference>
<evidence type="ECO:0000313" key="4">
    <source>
        <dbReference type="EMBL" id="PVH66207.1"/>
    </source>
</evidence>
<dbReference type="InterPro" id="IPR000467">
    <property type="entry name" value="G_patch_dom"/>
</dbReference>
<dbReference type="InterPro" id="IPR045211">
    <property type="entry name" value="TFP11/STIP/Ntr1"/>
</dbReference>
<feature type="domain" description="G-patch" evidence="3">
    <location>
        <begin position="262"/>
        <end position="308"/>
    </location>
</feature>
<name>A0A2T8KVJ9_9POAL</name>
<protein>
    <recommendedName>
        <fullName evidence="3">G-patch domain-containing protein</fullName>
    </recommendedName>
</protein>
<evidence type="ECO:0000259" key="3">
    <source>
        <dbReference type="PROSITE" id="PS50174"/>
    </source>
</evidence>
<evidence type="ECO:0000256" key="2">
    <source>
        <dbReference type="SAM" id="MobiDB-lite"/>
    </source>
</evidence>
<dbReference type="AlphaFoldDB" id="A0A2T8KVJ9"/>
<feature type="coiled-coil region" evidence="1">
    <location>
        <begin position="67"/>
        <end position="171"/>
    </location>
</feature>
<organism evidence="4">
    <name type="scientific">Panicum hallii</name>
    <dbReference type="NCBI Taxonomy" id="206008"/>
    <lineage>
        <taxon>Eukaryota</taxon>
        <taxon>Viridiplantae</taxon>
        <taxon>Streptophyta</taxon>
        <taxon>Embryophyta</taxon>
        <taxon>Tracheophyta</taxon>
        <taxon>Spermatophyta</taxon>
        <taxon>Magnoliopsida</taxon>
        <taxon>Liliopsida</taxon>
        <taxon>Poales</taxon>
        <taxon>Poaceae</taxon>
        <taxon>PACMAD clade</taxon>
        <taxon>Panicoideae</taxon>
        <taxon>Panicodae</taxon>
        <taxon>Paniceae</taxon>
        <taxon>Panicinae</taxon>
        <taxon>Panicum</taxon>
        <taxon>Panicum sect. Panicum</taxon>
    </lineage>
</organism>
<dbReference type="PANTHER" id="PTHR23329:SF1">
    <property type="entry name" value="TUFTELIN-INTERACTING PROTEIN 11"/>
    <property type="match status" value="1"/>
</dbReference>
<feature type="compositionally biased region" description="Polar residues" evidence="2">
    <location>
        <begin position="1"/>
        <end position="11"/>
    </location>
</feature>
<reference evidence="4" key="1">
    <citation type="submission" date="2018-04" db="EMBL/GenBank/DDBJ databases">
        <title>WGS assembly of Panicum hallii.</title>
        <authorList>
            <person name="Lovell J."/>
            <person name="Jenkins J."/>
            <person name="Lowry D."/>
            <person name="Mamidi S."/>
            <person name="Sreedasyam A."/>
            <person name="Weng X."/>
            <person name="Barry K."/>
            <person name="Bonette J."/>
            <person name="Campitelli B."/>
            <person name="Daum C."/>
            <person name="Gordon S."/>
            <person name="Gould B."/>
            <person name="Lipzen A."/>
            <person name="Macqueen A."/>
            <person name="Palacio-Mejia J."/>
            <person name="Plott C."/>
            <person name="Shakirov E."/>
            <person name="Shu S."/>
            <person name="Yoshinaga Y."/>
            <person name="Zane M."/>
            <person name="Rokhsar D."/>
            <person name="Grimwood J."/>
            <person name="Schmutz J."/>
            <person name="Juenger T."/>
        </authorList>
    </citation>
    <scope>NUCLEOTIDE SEQUENCE [LARGE SCALE GENOMIC DNA]</scope>
    <source>
        <strain evidence="4">FIL2</strain>
    </source>
</reference>
<dbReference type="PANTHER" id="PTHR23329">
    <property type="entry name" value="TUFTELIN-INTERACTING PROTEIN 11-RELATED"/>
    <property type="match status" value="1"/>
</dbReference>
<feature type="region of interest" description="Disordered" evidence="2">
    <location>
        <begin position="1"/>
        <end position="21"/>
    </location>
</feature>
<keyword evidence="1" id="KW-0175">Coiled coil</keyword>
<dbReference type="Gramene" id="PVH66207">
    <property type="protein sequence ID" value="PVH66207"/>
    <property type="gene ID" value="PAHAL_1G178300"/>
</dbReference>
<dbReference type="PROSITE" id="PS50174">
    <property type="entry name" value="G_PATCH"/>
    <property type="match status" value="1"/>
</dbReference>
<sequence>MAFKTSSSHQPSLFEDLTDDEDQGPIMCLMAKNSKVTSPNSSDDEIDEEDEIANLIKQYGKSAATRMMKLIIKLDDLDETLESQEKLFRLEREKSEALEKHLINERKENKRLEVSLKAKDSILLEVEESFTSEKRKMNDLTKELSLVEDTHANLKRDNEKLQESLTSLQAIHTALEVKVNTLFESSSNTCKSSRSSSPSTNNGCTRCFNIDIQTCATNHAEMQAMKKEITILTQLVQEEAPSHKQVLKTNPSPRVGEFEKHTKGFGSKYLSKYGFEKGKGLGKNEDGASQTISYVKNNKKATLGAKGGLVNMTTPIHKGISKTQGTSHIKFIKRGTTCDEGAKIVASSLKQDKFQAPKTQKSFSQISFYVDYVLTRNHRGKVVAIFVGHRSWNTKVKSHVWVPKMLLTNTQGPKYCWVPKRKE</sequence>
<dbReference type="GO" id="GO:0003676">
    <property type="term" value="F:nucleic acid binding"/>
    <property type="evidence" value="ECO:0007669"/>
    <property type="project" value="InterPro"/>
</dbReference>